<keyword evidence="9" id="KW-1185">Reference proteome</keyword>
<accession>A0A8J6LAD4</accession>
<dbReference type="Proteomes" id="UP000719412">
    <property type="component" value="Unassembled WGS sequence"/>
</dbReference>
<evidence type="ECO:0000313" key="9">
    <source>
        <dbReference type="Proteomes" id="UP000719412"/>
    </source>
</evidence>
<dbReference type="InterPro" id="IPR028002">
    <property type="entry name" value="Myb_DNA-bind_5"/>
</dbReference>
<evidence type="ECO:0000259" key="7">
    <source>
        <dbReference type="Pfam" id="PF13873"/>
    </source>
</evidence>
<evidence type="ECO:0000256" key="6">
    <source>
        <dbReference type="SAM" id="MobiDB-lite"/>
    </source>
</evidence>
<feature type="region of interest" description="Disordered" evidence="6">
    <location>
        <begin position="119"/>
        <end position="140"/>
    </location>
</feature>
<evidence type="ECO:0000256" key="5">
    <source>
        <dbReference type="ARBA" id="ARBA00025466"/>
    </source>
</evidence>
<evidence type="ECO:0000313" key="8">
    <source>
        <dbReference type="EMBL" id="KAH0814100.1"/>
    </source>
</evidence>
<organism evidence="8 9">
    <name type="scientific">Tenebrio molitor</name>
    <name type="common">Yellow mealworm beetle</name>
    <dbReference type="NCBI Taxonomy" id="7067"/>
    <lineage>
        <taxon>Eukaryota</taxon>
        <taxon>Metazoa</taxon>
        <taxon>Ecdysozoa</taxon>
        <taxon>Arthropoda</taxon>
        <taxon>Hexapoda</taxon>
        <taxon>Insecta</taxon>
        <taxon>Pterygota</taxon>
        <taxon>Neoptera</taxon>
        <taxon>Endopterygota</taxon>
        <taxon>Coleoptera</taxon>
        <taxon>Polyphaga</taxon>
        <taxon>Cucujiformia</taxon>
        <taxon>Tenebrionidae</taxon>
        <taxon>Tenebrio</taxon>
    </lineage>
</organism>
<reference evidence="8" key="1">
    <citation type="journal article" date="2020" name="J Insects Food Feed">
        <title>The yellow mealworm (Tenebrio molitor) genome: a resource for the emerging insects as food and feed industry.</title>
        <authorList>
            <person name="Eriksson T."/>
            <person name="Andere A."/>
            <person name="Kelstrup H."/>
            <person name="Emery V."/>
            <person name="Picard C."/>
        </authorList>
    </citation>
    <scope>NUCLEOTIDE SEQUENCE</scope>
    <source>
        <strain evidence="8">Stoneville</strain>
        <tissue evidence="8">Whole head</tissue>
    </source>
</reference>
<sequence length="560" mass="62486">MWEKIALSFNSQTTEGINRDAKVLKEKWTNLKRVAVKNHAADKKFRQGTGGGPSKSAQETPTDTLVNNILGTRLTGLEAECDSVALPVPSMSEHENMYKSAWDTYDSDAFDISILENNGSEIDEENTRGNDSSNELNESTSSCLKTKTFKGKHKITGTMTNEKWCRLAEQKQELAELKIQQLRQEHEQKKEPSPFTTPGLSDGAAGLRGTFPGHPRPPSPLLSPFWTTQYAHNTTSMSGPSGRDLNLADLAVVVGRVSLFLPPPYPEIAGNESCSGAATFAPRQLLPLLKLLRAGVPDAEDIWMGAVRRPSSGTRRTWTSRITQQTIDFWTDIVDEELDEREIRWTDGEYRIFQKIVHSMGSKKGFNVAVDLSPGQGTLSQTVQVPKWRIDRSERYATWKFRMRALLVELDVAVVVDEDVPTAPTAVWKKKNSLTRNTRIEYLGDSLLVTELIAAGAGIDEMDKISHLLLTLPSVYDGVITALKTLSEDSLNFVFVETRLLDYEIKSRTDELTVKALETSGSSPPMTVKSFRQRELDITDLLDKTIVIWITSPENDILRV</sequence>
<proteinExistence type="predicted"/>
<comment type="subunit">
    <text evidence="1">Self-associates forming complexes of several hundred monomers.</text>
</comment>
<evidence type="ECO:0000256" key="2">
    <source>
        <dbReference type="ARBA" id="ARBA00016807"/>
    </source>
</evidence>
<evidence type="ECO:0000256" key="4">
    <source>
        <dbReference type="ARBA" id="ARBA00023163"/>
    </source>
</evidence>
<dbReference type="EMBL" id="JABDTM020024635">
    <property type="protein sequence ID" value="KAH0814100.1"/>
    <property type="molecule type" value="Genomic_DNA"/>
</dbReference>
<feature type="region of interest" description="Disordered" evidence="6">
    <location>
        <begin position="183"/>
        <end position="214"/>
    </location>
</feature>
<name>A0A8J6LAD4_TENMO</name>
<feature type="compositionally biased region" description="Basic and acidic residues" evidence="6">
    <location>
        <begin position="183"/>
        <end position="192"/>
    </location>
</feature>
<keyword evidence="4" id="KW-0804">Transcription</keyword>
<feature type="domain" description="Myb/SANT-like DNA-binding" evidence="7">
    <location>
        <begin position="1"/>
        <end position="38"/>
    </location>
</feature>
<protein>
    <recommendedName>
        <fullName evidence="2">Regulatory protein zeste</fullName>
    </recommendedName>
</protein>
<comment type="function">
    <text evidence="5">Involved in transvection phenomena (= synapsis-dependent gene expression), where the synaptic pairing of chromosomes carrying genes with which zeste interacts influences the expression of these genes. Zeste binds to DNA and stimulates transcription from a nearby promoter.</text>
</comment>
<reference evidence="8" key="2">
    <citation type="submission" date="2021-08" db="EMBL/GenBank/DDBJ databases">
        <authorList>
            <person name="Eriksson T."/>
        </authorList>
    </citation>
    <scope>NUCLEOTIDE SEQUENCE</scope>
    <source>
        <strain evidence="8">Stoneville</strain>
        <tissue evidence="8">Whole head</tissue>
    </source>
</reference>
<evidence type="ECO:0000256" key="3">
    <source>
        <dbReference type="ARBA" id="ARBA00023015"/>
    </source>
</evidence>
<dbReference type="Pfam" id="PF13873">
    <property type="entry name" value="Myb_DNA-bind_5"/>
    <property type="match status" value="1"/>
</dbReference>
<gene>
    <name evidence="8" type="ORF">GEV33_008691</name>
</gene>
<comment type="caution">
    <text evidence="8">The sequence shown here is derived from an EMBL/GenBank/DDBJ whole genome shotgun (WGS) entry which is preliminary data.</text>
</comment>
<dbReference type="AlphaFoldDB" id="A0A8J6LAD4"/>
<feature type="compositionally biased region" description="Polar residues" evidence="6">
    <location>
        <begin position="129"/>
        <end position="140"/>
    </location>
</feature>
<keyword evidence="3" id="KW-0805">Transcription regulation</keyword>
<feature type="region of interest" description="Disordered" evidence="6">
    <location>
        <begin position="39"/>
        <end position="61"/>
    </location>
</feature>
<evidence type="ECO:0000256" key="1">
    <source>
        <dbReference type="ARBA" id="ARBA00011764"/>
    </source>
</evidence>